<dbReference type="PANTHER" id="PTHR13947:SF37">
    <property type="entry name" value="LD18367P"/>
    <property type="match status" value="1"/>
</dbReference>
<evidence type="ECO:0000259" key="2">
    <source>
        <dbReference type="PROSITE" id="PS51186"/>
    </source>
</evidence>
<keyword evidence="1" id="KW-0808">Transferase</keyword>
<dbReference type="InterPro" id="IPR000182">
    <property type="entry name" value="GNAT_dom"/>
</dbReference>
<feature type="domain" description="N-acetyltransferase" evidence="2">
    <location>
        <begin position="1"/>
        <end position="148"/>
    </location>
</feature>
<comment type="caution">
    <text evidence="3">The sequence shown here is derived from an EMBL/GenBank/DDBJ whole genome shotgun (WGS) entry which is preliminary data.</text>
</comment>
<keyword evidence="4" id="KW-1185">Reference proteome</keyword>
<evidence type="ECO:0000313" key="4">
    <source>
        <dbReference type="Proteomes" id="UP000623678"/>
    </source>
</evidence>
<gene>
    <name evidence="3" type="ORF">H8705_12520</name>
</gene>
<evidence type="ECO:0000313" key="3">
    <source>
        <dbReference type="EMBL" id="MBC8586405.1"/>
    </source>
</evidence>
<protein>
    <submittedName>
        <fullName evidence="3">GNAT family N-acetyltransferase</fullName>
    </submittedName>
</protein>
<dbReference type="RefSeq" id="WP_262396126.1">
    <property type="nucleotide sequence ID" value="NZ_JACRTD010000011.1"/>
</dbReference>
<dbReference type="SUPFAM" id="SSF55729">
    <property type="entry name" value="Acyl-CoA N-acyltransferases (Nat)"/>
    <property type="match status" value="1"/>
</dbReference>
<dbReference type="Pfam" id="PF13508">
    <property type="entry name" value="Acetyltransf_7"/>
    <property type="match status" value="1"/>
</dbReference>
<name>A0A926EUB0_9FIRM</name>
<dbReference type="InterPro" id="IPR050769">
    <property type="entry name" value="NAT_camello-type"/>
</dbReference>
<dbReference type="GO" id="GO:0008080">
    <property type="term" value="F:N-acetyltransferase activity"/>
    <property type="evidence" value="ECO:0007669"/>
    <property type="project" value="InterPro"/>
</dbReference>
<dbReference type="EMBL" id="JACRTD010000011">
    <property type="protein sequence ID" value="MBC8586405.1"/>
    <property type="molecule type" value="Genomic_DNA"/>
</dbReference>
<reference evidence="3" key="1">
    <citation type="submission" date="2020-08" db="EMBL/GenBank/DDBJ databases">
        <title>Genome public.</title>
        <authorList>
            <person name="Liu C."/>
            <person name="Sun Q."/>
        </authorList>
    </citation>
    <scope>NUCLEOTIDE SEQUENCE</scope>
    <source>
        <strain evidence="3">NSJ-64</strain>
    </source>
</reference>
<sequence>MIKEITQEKKQVLELLLLADPSQEMVERYLEKGILLVYEERGEKIGEIVLYPVAPGEWEIKNIAVAPKAQKRGIGRLLLQAAQSRCLPGDRLIVGTADISRGAVHFYESCGFVRYDVIKNFFVDNYPQPVIDEGEVCIDMVLLEKRIK</sequence>
<dbReference type="AlphaFoldDB" id="A0A926EUB0"/>
<dbReference type="PROSITE" id="PS51186">
    <property type="entry name" value="GNAT"/>
    <property type="match status" value="1"/>
</dbReference>
<accession>A0A926EUB0</accession>
<evidence type="ECO:0000256" key="1">
    <source>
        <dbReference type="ARBA" id="ARBA00022679"/>
    </source>
</evidence>
<organism evidence="3 4">
    <name type="scientific">Youxingia wuxianensis</name>
    <dbReference type="NCBI Taxonomy" id="2763678"/>
    <lineage>
        <taxon>Bacteria</taxon>
        <taxon>Bacillati</taxon>
        <taxon>Bacillota</taxon>
        <taxon>Clostridia</taxon>
        <taxon>Eubacteriales</taxon>
        <taxon>Oscillospiraceae</taxon>
        <taxon>Youxingia</taxon>
    </lineage>
</organism>
<dbReference type="Gene3D" id="3.40.630.30">
    <property type="match status" value="1"/>
</dbReference>
<dbReference type="InterPro" id="IPR016181">
    <property type="entry name" value="Acyl_CoA_acyltransferase"/>
</dbReference>
<proteinExistence type="predicted"/>
<dbReference type="Proteomes" id="UP000623678">
    <property type="component" value="Unassembled WGS sequence"/>
</dbReference>
<dbReference type="CDD" id="cd04301">
    <property type="entry name" value="NAT_SF"/>
    <property type="match status" value="1"/>
</dbReference>
<dbReference type="PANTHER" id="PTHR13947">
    <property type="entry name" value="GNAT FAMILY N-ACETYLTRANSFERASE"/>
    <property type="match status" value="1"/>
</dbReference>